<dbReference type="PANTHER" id="PTHR30287">
    <property type="entry name" value="MEMBRANE COMPONENT OF PREDICTED ABC SUPERFAMILY METABOLITE UPTAKE TRANSPORTER"/>
    <property type="match status" value="1"/>
</dbReference>
<accession>A0AAU1U9B6</accession>
<dbReference type="PANTHER" id="PTHR30287:SF1">
    <property type="entry name" value="INNER MEMBRANE PROTEIN"/>
    <property type="match status" value="1"/>
</dbReference>
<sequence>MSVTRTKPQPAPAVTAEASAPTGVRAWLRDLGMGMRFAAGGGREGWVRTILTAVGVGLGVALLLGAASVPYLTEHRSDRSSAREAADRMTLAGKIKRSDTTVLMRDTFTTFRDRSLEGRFVRAEGGRPVLPPGLGKLPGDHEMVVSPALRDLLDDPGARLLKERFRDYRVTGTIADAGLVSPRELFYYAGSDALTTRDGGYRAARFGSDMSEPLNALLMVLVVLICVVLLTPVAVFIGTAVRFGGDRRDRRLAALRLVGADTRAVRRIAAGESLFGALLGLAVGAVFFLAVRQLVAVVDLDKVSAFPSDVRPVPVLAALIVVAVPLSAVLVTVLSLRSVAIEPLGVVRGGVPRRRRLWWRLLLPVAGIGVLLAIGRVSSTDQDINAYAIATGATLALVGLSTLLPWLLESVVARLRGGPVPWQLATRRLQLSSGTAARAVSGITIAVAGAIALQMMFASMHDDFNRATGQDPHRAQLTVSSLVGDGRLAQRMIDDFRATKGVQSVIGTVSTYATRPGPVPEGEIQPTTTISVGTCATLRELARVGSCRDGDTFVSHTGDRKMNDWVDESARPGKPVDVGPGDGRKSSQILWTLPADARTVRARPSPTGDKVDGILATPGAIDSAKLTEATTTAMVQIDPKVPDAEEYTRNTAAHIDPMLDVMSIKAANRDKQYASIARGLQIGAAATMALIAASMLVSTLEQLRERKRLLAALTAFGTRRRSMAWSVLWQTAIPVALGLGLAIGGGLGLGYVMTRMIDKQVTDWWVFAPLAAGGAALVAVVTLLSLPPLWRMMRPDGLRTE</sequence>
<reference evidence="9" key="1">
    <citation type="submission" date="2022-10" db="EMBL/GenBank/DDBJ databases">
        <title>The complete genomes of actinobacterial strains from the NBC collection.</title>
        <authorList>
            <person name="Joergensen T.S."/>
            <person name="Alvarez Arevalo M."/>
            <person name="Sterndorff E.B."/>
            <person name="Faurdal D."/>
            <person name="Vuksanovic O."/>
            <person name="Mourched A.-S."/>
            <person name="Charusanti P."/>
            <person name="Shaw S."/>
            <person name="Blin K."/>
            <person name="Weber T."/>
        </authorList>
    </citation>
    <scope>NUCLEOTIDE SEQUENCE</scope>
    <source>
        <strain evidence="9">NBC_00119</strain>
    </source>
</reference>
<evidence type="ECO:0000256" key="2">
    <source>
        <dbReference type="ARBA" id="ARBA00022475"/>
    </source>
</evidence>
<dbReference type="AlphaFoldDB" id="A0AAU1U9B6"/>
<evidence type="ECO:0000313" key="9">
    <source>
        <dbReference type="EMBL" id="WTS13323.1"/>
    </source>
</evidence>
<evidence type="ECO:0000256" key="7">
    <source>
        <dbReference type="SAM" id="Phobius"/>
    </source>
</evidence>
<evidence type="ECO:0000259" key="8">
    <source>
        <dbReference type="Pfam" id="PF02687"/>
    </source>
</evidence>
<feature type="transmembrane region" description="Helical" evidence="7">
    <location>
        <begin position="384"/>
        <end position="408"/>
    </location>
</feature>
<evidence type="ECO:0000256" key="1">
    <source>
        <dbReference type="ARBA" id="ARBA00004651"/>
    </source>
</evidence>
<feature type="domain" description="ABC3 transporter permease C-terminal" evidence="8">
    <location>
        <begin position="684"/>
        <end position="794"/>
    </location>
</feature>
<keyword evidence="3 7" id="KW-0812">Transmembrane</keyword>
<feature type="transmembrane region" description="Helical" evidence="7">
    <location>
        <begin position="357"/>
        <end position="378"/>
    </location>
</feature>
<evidence type="ECO:0000256" key="4">
    <source>
        <dbReference type="ARBA" id="ARBA00022989"/>
    </source>
</evidence>
<keyword evidence="2" id="KW-1003">Cell membrane</keyword>
<feature type="transmembrane region" description="Helical" evidence="7">
    <location>
        <begin position="273"/>
        <end position="295"/>
    </location>
</feature>
<dbReference type="Pfam" id="PF02687">
    <property type="entry name" value="FtsX"/>
    <property type="match status" value="2"/>
</dbReference>
<dbReference type="EMBL" id="CP108195">
    <property type="protein sequence ID" value="WTS13323.1"/>
    <property type="molecule type" value="Genomic_DNA"/>
</dbReference>
<comment type="subcellular location">
    <subcellularLocation>
        <location evidence="1">Cell membrane</location>
        <topology evidence="1">Multi-pass membrane protein</topology>
    </subcellularLocation>
</comment>
<feature type="transmembrane region" description="Helical" evidence="7">
    <location>
        <begin position="216"/>
        <end position="241"/>
    </location>
</feature>
<name>A0AAU1U9B6_9ACTN</name>
<evidence type="ECO:0000256" key="5">
    <source>
        <dbReference type="ARBA" id="ARBA00023136"/>
    </source>
</evidence>
<feature type="domain" description="ABC3 transporter permease C-terminal" evidence="8">
    <location>
        <begin position="225"/>
        <end position="339"/>
    </location>
</feature>
<dbReference type="InterPro" id="IPR038766">
    <property type="entry name" value="Membrane_comp_ABC_pdt"/>
</dbReference>
<keyword evidence="4 7" id="KW-1133">Transmembrane helix</keyword>
<evidence type="ECO:0000256" key="3">
    <source>
        <dbReference type="ARBA" id="ARBA00022692"/>
    </source>
</evidence>
<feature type="transmembrane region" description="Helical" evidence="7">
    <location>
        <begin position="315"/>
        <end position="336"/>
    </location>
</feature>
<feature type="region of interest" description="Disordered" evidence="6">
    <location>
        <begin position="564"/>
        <end position="587"/>
    </location>
</feature>
<feature type="transmembrane region" description="Helical" evidence="7">
    <location>
        <begin position="727"/>
        <end position="752"/>
    </location>
</feature>
<feature type="transmembrane region" description="Helical" evidence="7">
    <location>
        <begin position="679"/>
        <end position="700"/>
    </location>
</feature>
<proteinExistence type="predicted"/>
<dbReference type="InterPro" id="IPR003838">
    <property type="entry name" value="ABC3_permease_C"/>
</dbReference>
<dbReference type="GO" id="GO:0005886">
    <property type="term" value="C:plasma membrane"/>
    <property type="evidence" value="ECO:0007669"/>
    <property type="project" value="UniProtKB-SubCell"/>
</dbReference>
<feature type="transmembrane region" description="Helical" evidence="7">
    <location>
        <begin position="45"/>
        <end position="67"/>
    </location>
</feature>
<feature type="transmembrane region" description="Helical" evidence="7">
    <location>
        <begin position="436"/>
        <end position="457"/>
    </location>
</feature>
<organism evidence="9">
    <name type="scientific">Streptomyces sp. NBC_00119</name>
    <dbReference type="NCBI Taxonomy" id="2975659"/>
    <lineage>
        <taxon>Bacteria</taxon>
        <taxon>Bacillati</taxon>
        <taxon>Actinomycetota</taxon>
        <taxon>Actinomycetes</taxon>
        <taxon>Kitasatosporales</taxon>
        <taxon>Streptomycetaceae</taxon>
        <taxon>Streptomyces</taxon>
    </lineage>
</organism>
<gene>
    <name evidence="9" type="ORF">OHU69_21090</name>
</gene>
<protein>
    <submittedName>
        <fullName evidence="9">ABC transporter permease</fullName>
    </submittedName>
</protein>
<feature type="transmembrane region" description="Helical" evidence="7">
    <location>
        <begin position="764"/>
        <end position="786"/>
    </location>
</feature>
<evidence type="ECO:0000256" key="6">
    <source>
        <dbReference type="SAM" id="MobiDB-lite"/>
    </source>
</evidence>
<keyword evidence="5 7" id="KW-0472">Membrane</keyword>